<dbReference type="Gene3D" id="3.40.30.10">
    <property type="entry name" value="Glutaredoxin"/>
    <property type="match status" value="1"/>
</dbReference>
<dbReference type="InterPro" id="IPR036249">
    <property type="entry name" value="Thioredoxin-like_sf"/>
</dbReference>
<feature type="chain" id="PRO_5020935335" evidence="1">
    <location>
        <begin position="28"/>
        <end position="440"/>
    </location>
</feature>
<feature type="signal peptide" evidence="1">
    <location>
        <begin position="1"/>
        <end position="27"/>
    </location>
</feature>
<gene>
    <name evidence="3" type="ORF">EV199_0700</name>
</gene>
<keyword evidence="4" id="KW-1185">Reference proteome</keyword>
<dbReference type="OrthoDB" id="120730at2"/>
<dbReference type="Pfam" id="PF13098">
    <property type="entry name" value="Thioredoxin_2"/>
    <property type="match status" value="1"/>
</dbReference>
<keyword evidence="1" id="KW-0732">Signal</keyword>
<dbReference type="SUPFAM" id="SSF52833">
    <property type="entry name" value="Thioredoxin-like"/>
    <property type="match status" value="1"/>
</dbReference>
<protein>
    <submittedName>
        <fullName evidence="3">Thioredoxin-related protein</fullName>
    </submittedName>
</protein>
<dbReference type="AlphaFoldDB" id="A0A4Q7N284"/>
<dbReference type="RefSeq" id="WP_130539277.1">
    <property type="nucleotide sequence ID" value="NZ_CP042431.1"/>
</dbReference>
<organism evidence="3 4">
    <name type="scientific">Pseudobacter ginsenosidimutans</name>
    <dbReference type="NCBI Taxonomy" id="661488"/>
    <lineage>
        <taxon>Bacteria</taxon>
        <taxon>Pseudomonadati</taxon>
        <taxon>Bacteroidota</taxon>
        <taxon>Chitinophagia</taxon>
        <taxon>Chitinophagales</taxon>
        <taxon>Chitinophagaceae</taxon>
        <taxon>Pseudobacter</taxon>
    </lineage>
</organism>
<dbReference type="PROSITE" id="PS51257">
    <property type="entry name" value="PROKAR_LIPOPROTEIN"/>
    <property type="match status" value="1"/>
</dbReference>
<comment type="caution">
    <text evidence="3">The sequence shown here is derived from an EMBL/GenBank/DDBJ whole genome shotgun (WGS) entry which is preliminary data.</text>
</comment>
<proteinExistence type="predicted"/>
<evidence type="ECO:0000256" key="1">
    <source>
        <dbReference type="SAM" id="SignalP"/>
    </source>
</evidence>
<feature type="domain" description="Thioredoxin-like fold" evidence="2">
    <location>
        <begin position="73"/>
        <end position="165"/>
    </location>
</feature>
<sequence>MKLFKYQQNTWLVAFALIGLVVSCSDAGTGSTSYGNISIADLPVKEEEQEYLATSQVHFIANPDWQKVIALAKKEKKSIYLFGYSKGCPGCEMMKKRVFISKDVADLIHANYIPVIADLSSTSPVKNDWEKKVDEFKQQLRINSFPINIIFDPEGRPLTRFGGVGSDPAKMIGAIQSSKEEKNQYYVQLSRFNADSASELSARKMIMFSRSVFDGDVTDSLLRIYLRNEKDLFTAEKIQFIGELLGSPQDTAVKVILDNREKIRSLENGYKAIRRAMILRISSRYSFISNMQEDEMNGKKHPDEFYARQIREYFPDYAAYAGELVMNTRMRAIYKRQNSPMFEAYSLQYLDKYGKEIDYATLLQCVQDLIDVAKKEETMAVLDGWCDYLLRHYRNVNVMVAKAYVLSKMGKTDQAKSFLAKERAGLSDPGQRAFIDSLKL</sequence>
<dbReference type="InterPro" id="IPR012336">
    <property type="entry name" value="Thioredoxin-like_fold"/>
</dbReference>
<reference evidence="3 4" key="1">
    <citation type="submission" date="2019-02" db="EMBL/GenBank/DDBJ databases">
        <title>Genomic Encyclopedia of Type Strains, Phase IV (KMG-IV): sequencing the most valuable type-strain genomes for metagenomic binning, comparative biology and taxonomic classification.</title>
        <authorList>
            <person name="Goeker M."/>
        </authorList>
    </citation>
    <scope>NUCLEOTIDE SEQUENCE [LARGE SCALE GENOMIC DNA]</scope>
    <source>
        <strain evidence="3 4">DSM 18116</strain>
    </source>
</reference>
<name>A0A4Q7N284_9BACT</name>
<dbReference type="Proteomes" id="UP000293874">
    <property type="component" value="Unassembled WGS sequence"/>
</dbReference>
<evidence type="ECO:0000313" key="3">
    <source>
        <dbReference type="EMBL" id="RZS74849.1"/>
    </source>
</evidence>
<evidence type="ECO:0000313" key="4">
    <source>
        <dbReference type="Proteomes" id="UP000293874"/>
    </source>
</evidence>
<dbReference type="EMBL" id="SGXA01000001">
    <property type="protein sequence ID" value="RZS74849.1"/>
    <property type="molecule type" value="Genomic_DNA"/>
</dbReference>
<accession>A0A4Q7N284</accession>
<evidence type="ECO:0000259" key="2">
    <source>
        <dbReference type="Pfam" id="PF13098"/>
    </source>
</evidence>